<dbReference type="OrthoDB" id="9777147at2"/>
<evidence type="ECO:0000256" key="8">
    <source>
        <dbReference type="ARBA" id="ARBA00022692"/>
    </source>
</evidence>
<keyword evidence="8 16" id="KW-0812">Transmembrane</keyword>
<dbReference type="Gene3D" id="1.20.120.1760">
    <property type="match status" value="1"/>
</dbReference>
<dbReference type="PROSITE" id="PS00379">
    <property type="entry name" value="CDP_ALCOHOL_P_TRANSF"/>
    <property type="match status" value="1"/>
</dbReference>
<protein>
    <recommendedName>
        <fullName evidence="5">CDP-diacylglycerol--serine O-phosphatidyltransferase</fullName>
        <ecNumber evidence="4">2.7.8.8</ecNumber>
    </recommendedName>
    <alternativeName>
        <fullName evidence="14">Phosphatidylserine synthase</fullName>
    </alternativeName>
</protein>
<evidence type="ECO:0000256" key="12">
    <source>
        <dbReference type="ARBA" id="ARBA00023209"/>
    </source>
</evidence>
<keyword evidence="10" id="KW-0443">Lipid metabolism</keyword>
<evidence type="ECO:0000256" key="13">
    <source>
        <dbReference type="ARBA" id="ARBA00023264"/>
    </source>
</evidence>
<comment type="subcellular location">
    <subcellularLocation>
        <location evidence="2">Endomembrane system</location>
        <topology evidence="2">Multi-pass membrane protein</topology>
    </subcellularLocation>
</comment>
<dbReference type="InterPro" id="IPR004533">
    <property type="entry name" value="CDP-diaglyc--ser_O-PTrfase"/>
</dbReference>
<accession>A0A1M6QZE4</accession>
<evidence type="ECO:0000256" key="1">
    <source>
        <dbReference type="ARBA" id="ARBA00000287"/>
    </source>
</evidence>
<evidence type="ECO:0000256" key="16">
    <source>
        <dbReference type="SAM" id="Phobius"/>
    </source>
</evidence>
<dbReference type="Proteomes" id="UP000243547">
    <property type="component" value="Unassembled WGS sequence"/>
</dbReference>
<feature type="transmembrane region" description="Helical" evidence="16">
    <location>
        <begin position="178"/>
        <end position="195"/>
    </location>
</feature>
<feature type="transmembrane region" description="Helical" evidence="16">
    <location>
        <begin position="201"/>
        <end position="224"/>
    </location>
</feature>
<dbReference type="GO" id="GO:0003882">
    <property type="term" value="F:CDP-diacylglycerol-serine O-phosphatidyltransferase activity"/>
    <property type="evidence" value="ECO:0007669"/>
    <property type="project" value="UniProtKB-EC"/>
</dbReference>
<evidence type="ECO:0000256" key="14">
    <source>
        <dbReference type="ARBA" id="ARBA00032361"/>
    </source>
</evidence>
<dbReference type="PANTHER" id="PTHR14269">
    <property type="entry name" value="CDP-DIACYLGLYCEROL--GLYCEROL-3-PHOSPHATE 3-PHOSPHATIDYLTRANSFERASE-RELATED"/>
    <property type="match status" value="1"/>
</dbReference>
<dbReference type="EMBL" id="FRAI01000025">
    <property type="protein sequence ID" value="SHK25595.1"/>
    <property type="molecule type" value="Genomic_DNA"/>
</dbReference>
<evidence type="ECO:0000256" key="7">
    <source>
        <dbReference type="ARBA" id="ARBA00022679"/>
    </source>
</evidence>
<dbReference type="GO" id="GO:0016020">
    <property type="term" value="C:membrane"/>
    <property type="evidence" value="ECO:0007669"/>
    <property type="project" value="InterPro"/>
</dbReference>
<keyword evidence="12" id="KW-0594">Phospholipid biosynthesis</keyword>
<keyword evidence="9 16" id="KW-1133">Transmembrane helix</keyword>
<dbReference type="PANTHER" id="PTHR14269:SF61">
    <property type="entry name" value="CDP-DIACYLGLYCEROL--SERINE O-PHOSPHATIDYLTRANSFERASE"/>
    <property type="match status" value="1"/>
</dbReference>
<comment type="catalytic activity">
    <reaction evidence="1">
        <text>a CDP-1,2-diacyl-sn-glycerol + L-serine = a 1,2-diacyl-sn-glycero-3-phospho-L-serine + CMP + H(+)</text>
        <dbReference type="Rhea" id="RHEA:16913"/>
        <dbReference type="ChEBI" id="CHEBI:15378"/>
        <dbReference type="ChEBI" id="CHEBI:33384"/>
        <dbReference type="ChEBI" id="CHEBI:57262"/>
        <dbReference type="ChEBI" id="CHEBI:58332"/>
        <dbReference type="ChEBI" id="CHEBI:60377"/>
        <dbReference type="EC" id="2.7.8.8"/>
    </reaction>
</comment>
<evidence type="ECO:0000256" key="11">
    <source>
        <dbReference type="ARBA" id="ARBA00023136"/>
    </source>
</evidence>
<sequence>MLIIIKRIIPSIFTLGNLIFGLIALLMILEGNPNLGAAFIITGMLMDGLDGRIARALGVSSEFGKELDSLSDLVTFGVAPAFVAYTLSLNELGFLGIFLSFTFAICGAIRLARFNVIDPIPGFFIGMPITMAGGILTIIMTYQNVISTPLLASITGLLAYFMISTVKYPDFKKVGMSKFLQASIIFFFLFVIFVLKFRELIFFPVIIYILIGLKEQILIFVRYYKSRKFLSK</sequence>
<organism evidence="17 18">
    <name type="scientific">Anaerobranca californiensis DSM 14826</name>
    <dbReference type="NCBI Taxonomy" id="1120989"/>
    <lineage>
        <taxon>Bacteria</taxon>
        <taxon>Bacillati</taxon>
        <taxon>Bacillota</taxon>
        <taxon>Clostridia</taxon>
        <taxon>Eubacteriales</taxon>
        <taxon>Proteinivoracaceae</taxon>
        <taxon>Anaerobranca</taxon>
    </lineage>
</organism>
<evidence type="ECO:0000256" key="2">
    <source>
        <dbReference type="ARBA" id="ARBA00004127"/>
    </source>
</evidence>
<dbReference type="InterPro" id="IPR000462">
    <property type="entry name" value="CDP-OH_P_trans"/>
</dbReference>
<evidence type="ECO:0000256" key="6">
    <source>
        <dbReference type="ARBA" id="ARBA00022516"/>
    </source>
</evidence>
<keyword evidence="13" id="KW-1208">Phospholipid metabolism</keyword>
<evidence type="ECO:0000256" key="9">
    <source>
        <dbReference type="ARBA" id="ARBA00022989"/>
    </source>
</evidence>
<comment type="similarity">
    <text evidence="3 15">Belongs to the CDP-alcohol phosphatidyltransferase class-I family.</text>
</comment>
<dbReference type="GO" id="GO:0012505">
    <property type="term" value="C:endomembrane system"/>
    <property type="evidence" value="ECO:0007669"/>
    <property type="project" value="UniProtKB-SubCell"/>
</dbReference>
<dbReference type="Pfam" id="PF01066">
    <property type="entry name" value="CDP-OH_P_transf"/>
    <property type="match status" value="1"/>
</dbReference>
<evidence type="ECO:0000256" key="5">
    <source>
        <dbReference type="ARBA" id="ARBA00017171"/>
    </source>
</evidence>
<dbReference type="EC" id="2.7.8.8" evidence="4"/>
<keyword evidence="11 16" id="KW-0472">Membrane</keyword>
<evidence type="ECO:0000313" key="17">
    <source>
        <dbReference type="EMBL" id="SHK25595.1"/>
    </source>
</evidence>
<dbReference type="RefSeq" id="WP_159429616.1">
    <property type="nucleotide sequence ID" value="NZ_FRAI01000025.1"/>
</dbReference>
<feature type="transmembrane region" description="Helical" evidence="16">
    <location>
        <begin position="93"/>
        <end position="111"/>
    </location>
</feature>
<dbReference type="InterPro" id="IPR048254">
    <property type="entry name" value="CDP_ALCOHOL_P_TRANSF_CS"/>
</dbReference>
<feature type="transmembrane region" description="Helical" evidence="16">
    <location>
        <begin position="12"/>
        <end position="29"/>
    </location>
</feature>
<evidence type="ECO:0000256" key="15">
    <source>
        <dbReference type="RuleBase" id="RU003750"/>
    </source>
</evidence>
<reference evidence="18" key="1">
    <citation type="submission" date="2016-11" db="EMBL/GenBank/DDBJ databases">
        <authorList>
            <person name="Varghese N."/>
            <person name="Submissions S."/>
        </authorList>
    </citation>
    <scope>NUCLEOTIDE SEQUENCE [LARGE SCALE GENOMIC DNA]</scope>
    <source>
        <strain evidence="18">DSM 14826</strain>
    </source>
</reference>
<dbReference type="AlphaFoldDB" id="A0A1M6QZE4"/>
<name>A0A1M6QZE4_9FIRM</name>
<keyword evidence="7 15" id="KW-0808">Transferase</keyword>
<feature type="transmembrane region" description="Helical" evidence="16">
    <location>
        <begin position="148"/>
        <end position="166"/>
    </location>
</feature>
<evidence type="ECO:0000313" key="18">
    <source>
        <dbReference type="Proteomes" id="UP000243547"/>
    </source>
</evidence>
<proteinExistence type="inferred from homology"/>
<evidence type="ECO:0000256" key="4">
    <source>
        <dbReference type="ARBA" id="ARBA00013174"/>
    </source>
</evidence>
<keyword evidence="18" id="KW-1185">Reference proteome</keyword>
<dbReference type="STRING" id="1120989.SAMN02745227_01908"/>
<dbReference type="GO" id="GO:0008654">
    <property type="term" value="P:phospholipid biosynthetic process"/>
    <property type="evidence" value="ECO:0007669"/>
    <property type="project" value="UniProtKB-KW"/>
</dbReference>
<evidence type="ECO:0000256" key="10">
    <source>
        <dbReference type="ARBA" id="ARBA00023098"/>
    </source>
</evidence>
<keyword evidence="6" id="KW-0444">Lipid biosynthesis</keyword>
<evidence type="ECO:0000256" key="3">
    <source>
        <dbReference type="ARBA" id="ARBA00010441"/>
    </source>
</evidence>
<dbReference type="InterPro" id="IPR043130">
    <property type="entry name" value="CDP-OH_PTrfase_TM_dom"/>
</dbReference>
<dbReference type="InterPro" id="IPR050324">
    <property type="entry name" value="CDP-alcohol_PTase-I"/>
</dbReference>
<gene>
    <name evidence="17" type="ORF">SAMN02745227_01908</name>
</gene>
<feature type="transmembrane region" description="Helical" evidence="16">
    <location>
        <begin position="123"/>
        <end position="142"/>
    </location>
</feature>
<dbReference type="NCBIfam" id="TIGR00473">
    <property type="entry name" value="pssA"/>
    <property type="match status" value="1"/>
</dbReference>